<protein>
    <submittedName>
        <fullName evidence="6">CUB domain-containing protein</fullName>
    </submittedName>
</protein>
<dbReference type="WBParaSite" id="L893_g12962.t1">
    <property type="protein sequence ID" value="L893_g12962.t1"/>
    <property type="gene ID" value="L893_g12962"/>
</dbReference>
<reference evidence="6" key="1">
    <citation type="submission" date="2016-11" db="UniProtKB">
        <authorList>
            <consortium name="WormBaseParasite"/>
        </authorList>
    </citation>
    <scope>IDENTIFICATION</scope>
</reference>
<name>A0A1I7Y5T5_9BILA</name>
<accession>A0A1I7Y5T5</accession>
<comment type="caution">
    <text evidence="2">Lacks conserved residue(s) required for the propagation of feature annotation.</text>
</comment>
<dbReference type="CDD" id="cd00041">
    <property type="entry name" value="CUB"/>
    <property type="match status" value="1"/>
</dbReference>
<proteinExistence type="predicted"/>
<evidence type="ECO:0000256" key="3">
    <source>
        <dbReference type="SAM" id="Phobius"/>
    </source>
</evidence>
<dbReference type="AlphaFoldDB" id="A0A1I7Y5T5"/>
<dbReference type="InterPro" id="IPR035914">
    <property type="entry name" value="Sperma_CUB_dom_sf"/>
</dbReference>
<keyword evidence="1" id="KW-1015">Disulfide bond</keyword>
<evidence type="ECO:0000313" key="6">
    <source>
        <dbReference type="WBParaSite" id="L893_g12962.t1"/>
    </source>
</evidence>
<sequence length="257" mass="28908">MCPILIASLCREKEGVTRSGLGTSRKRVNGKGKRSWTNPCFPPEIYWQGSGLWFKRRSGKSSTQALSGVEARCECLNRIVMLLKEKDYRALFSPDYPRYYCPNLDCTWRVVAPDNSSSVHFFTDNLDLRPNEDFLYFYDHDAKFSLDMQDRNFTHRCSGDKVCQFKSAGQYATIRFVSGDGYPQNYGFQGTVALFDRSVRPAWASSLSGTVLIAAMSCVLLLVVALVVFCTCLRGGKPKASHLSKEEAVAEEKLLQS</sequence>
<evidence type="ECO:0000256" key="2">
    <source>
        <dbReference type="PROSITE-ProRule" id="PRU00059"/>
    </source>
</evidence>
<dbReference type="InterPro" id="IPR000859">
    <property type="entry name" value="CUB_dom"/>
</dbReference>
<dbReference type="Pfam" id="PF00431">
    <property type="entry name" value="CUB"/>
    <property type="match status" value="1"/>
</dbReference>
<dbReference type="PROSITE" id="PS01180">
    <property type="entry name" value="CUB"/>
    <property type="match status" value="1"/>
</dbReference>
<evidence type="ECO:0000256" key="1">
    <source>
        <dbReference type="ARBA" id="ARBA00023157"/>
    </source>
</evidence>
<dbReference type="Gene3D" id="2.60.120.290">
    <property type="entry name" value="Spermadhesin, CUB domain"/>
    <property type="match status" value="1"/>
</dbReference>
<keyword evidence="5" id="KW-1185">Reference proteome</keyword>
<keyword evidence="3" id="KW-0472">Membrane</keyword>
<evidence type="ECO:0000313" key="5">
    <source>
        <dbReference type="Proteomes" id="UP000095287"/>
    </source>
</evidence>
<dbReference type="SMART" id="SM00042">
    <property type="entry name" value="CUB"/>
    <property type="match status" value="1"/>
</dbReference>
<organism evidence="5 6">
    <name type="scientific">Steinernema glaseri</name>
    <dbReference type="NCBI Taxonomy" id="37863"/>
    <lineage>
        <taxon>Eukaryota</taxon>
        <taxon>Metazoa</taxon>
        <taxon>Ecdysozoa</taxon>
        <taxon>Nematoda</taxon>
        <taxon>Chromadorea</taxon>
        <taxon>Rhabditida</taxon>
        <taxon>Tylenchina</taxon>
        <taxon>Panagrolaimomorpha</taxon>
        <taxon>Strongyloidoidea</taxon>
        <taxon>Steinernematidae</taxon>
        <taxon>Steinernema</taxon>
    </lineage>
</organism>
<evidence type="ECO:0000259" key="4">
    <source>
        <dbReference type="PROSITE" id="PS01180"/>
    </source>
</evidence>
<keyword evidence="3" id="KW-1133">Transmembrane helix</keyword>
<dbReference type="SUPFAM" id="SSF49854">
    <property type="entry name" value="Spermadhesin, CUB domain"/>
    <property type="match status" value="1"/>
</dbReference>
<feature type="domain" description="CUB" evidence="4">
    <location>
        <begin position="75"/>
        <end position="195"/>
    </location>
</feature>
<keyword evidence="3" id="KW-0812">Transmembrane</keyword>
<dbReference type="Proteomes" id="UP000095287">
    <property type="component" value="Unplaced"/>
</dbReference>
<feature type="transmembrane region" description="Helical" evidence="3">
    <location>
        <begin position="211"/>
        <end position="233"/>
    </location>
</feature>